<evidence type="ECO:0000313" key="3">
    <source>
        <dbReference type="EMBL" id="EEQ97545.1"/>
    </source>
</evidence>
<dbReference type="PROSITE" id="PS50158">
    <property type="entry name" value="ZF_CCHC"/>
    <property type="match status" value="2"/>
</dbReference>
<dbReference type="Pfam" id="PF00098">
    <property type="entry name" value="zf-CCHC"/>
    <property type="match status" value="2"/>
</dbReference>
<dbReference type="SMART" id="SM00343">
    <property type="entry name" value="ZnF_C2HC"/>
    <property type="match status" value="2"/>
</dbReference>
<dbReference type="RefSeq" id="XP_002764828.1">
    <property type="nucleotide sequence ID" value="XM_002764782.1"/>
</dbReference>
<dbReference type="Proteomes" id="UP000007800">
    <property type="component" value="Unassembled WGS sequence"/>
</dbReference>
<dbReference type="GO" id="GO:0003676">
    <property type="term" value="F:nucleic acid binding"/>
    <property type="evidence" value="ECO:0007669"/>
    <property type="project" value="InterPro"/>
</dbReference>
<gene>
    <name evidence="3" type="ORF">Pmar_PMAR009242</name>
</gene>
<keyword evidence="1" id="KW-0863">Zinc-finger</keyword>
<dbReference type="OrthoDB" id="116216at2759"/>
<reference evidence="3 4" key="1">
    <citation type="submission" date="2008-07" db="EMBL/GenBank/DDBJ databases">
        <authorList>
            <person name="El-Sayed N."/>
            <person name="Caler E."/>
            <person name="Inman J."/>
            <person name="Amedeo P."/>
            <person name="Hass B."/>
            <person name="Wortman J."/>
        </authorList>
    </citation>
    <scope>NUCLEOTIDE SEQUENCE [LARGE SCALE GENOMIC DNA]</scope>
    <source>
        <strain evidence="4">ATCC 50983 / TXsc</strain>
    </source>
</reference>
<keyword evidence="4" id="KW-1185">Reference proteome</keyword>
<dbReference type="SUPFAM" id="SSF57756">
    <property type="entry name" value="Retrovirus zinc finger-like domains"/>
    <property type="match status" value="1"/>
</dbReference>
<evidence type="ECO:0000256" key="1">
    <source>
        <dbReference type="PROSITE-ProRule" id="PRU00047"/>
    </source>
</evidence>
<dbReference type="InParanoid" id="C5M0D8"/>
<sequence>MKGSAKKIARQALEEVEGDPAAAYAHVVRALESRALSRPWIEAASIQGLDRAYSLKIHEAWKRLARRELHKEDSVDGVLVELRRYLRVLGVTTTVAAENILRESLIATLPEDVQKAIRVFEEDGRQLPLPDVVAKARAQLKTYSGEKKLAAGAVTGGQYCYICETTGHIAAECRERGATRPISKPKGKGKGKGPRCYTCQKYGHIAEDCKNKQSKAGAAIENDFVQAEQPMGGVVLHL</sequence>
<dbReference type="GeneID" id="9055292"/>
<name>C5M0D8_PERM5</name>
<dbReference type="InterPro" id="IPR036875">
    <property type="entry name" value="Znf_CCHC_sf"/>
</dbReference>
<proteinExistence type="predicted"/>
<evidence type="ECO:0000313" key="4">
    <source>
        <dbReference type="Proteomes" id="UP000007800"/>
    </source>
</evidence>
<dbReference type="AlphaFoldDB" id="C5M0D8"/>
<organism evidence="4">
    <name type="scientific">Perkinsus marinus (strain ATCC 50983 / TXsc)</name>
    <dbReference type="NCBI Taxonomy" id="423536"/>
    <lineage>
        <taxon>Eukaryota</taxon>
        <taxon>Sar</taxon>
        <taxon>Alveolata</taxon>
        <taxon>Perkinsozoa</taxon>
        <taxon>Perkinsea</taxon>
        <taxon>Perkinsida</taxon>
        <taxon>Perkinsidae</taxon>
        <taxon>Perkinsus</taxon>
    </lineage>
</organism>
<feature type="domain" description="CCHC-type" evidence="2">
    <location>
        <begin position="195"/>
        <end position="211"/>
    </location>
</feature>
<evidence type="ECO:0000259" key="2">
    <source>
        <dbReference type="PROSITE" id="PS50158"/>
    </source>
</evidence>
<keyword evidence="1" id="KW-0862">Zinc</keyword>
<dbReference type="InterPro" id="IPR001878">
    <property type="entry name" value="Znf_CCHC"/>
</dbReference>
<accession>C5M0D8</accession>
<dbReference type="EMBL" id="GG687085">
    <property type="protein sequence ID" value="EEQ97545.1"/>
    <property type="molecule type" value="Genomic_DNA"/>
</dbReference>
<dbReference type="Gene3D" id="4.10.60.10">
    <property type="entry name" value="Zinc finger, CCHC-type"/>
    <property type="match status" value="1"/>
</dbReference>
<keyword evidence="1" id="KW-0479">Metal-binding</keyword>
<dbReference type="GO" id="GO:0008270">
    <property type="term" value="F:zinc ion binding"/>
    <property type="evidence" value="ECO:0007669"/>
    <property type="project" value="UniProtKB-KW"/>
</dbReference>
<protein>
    <recommendedName>
        <fullName evidence="2">CCHC-type domain-containing protein</fullName>
    </recommendedName>
</protein>
<feature type="domain" description="CCHC-type" evidence="2">
    <location>
        <begin position="160"/>
        <end position="175"/>
    </location>
</feature>